<feature type="domain" description="MAGE" evidence="2">
    <location>
        <begin position="256"/>
        <end position="455"/>
    </location>
</feature>
<dbReference type="STRING" id="10181.G5C3L9"/>
<dbReference type="Gene3D" id="1.10.10.1210">
    <property type="entry name" value="MAGE homology domain, winged helix WH2 motif"/>
    <property type="match status" value="1"/>
</dbReference>
<dbReference type="PANTHER" id="PTHR11736:SF14">
    <property type="entry name" value="NSE3 HOMOLOG, SMC5-SMC6 COMPLEX COMPONENT"/>
    <property type="match status" value="1"/>
</dbReference>
<dbReference type="EMBL" id="JH173156">
    <property type="protein sequence ID" value="EHB16130.1"/>
    <property type="molecule type" value="Genomic_DNA"/>
</dbReference>
<dbReference type="InterPro" id="IPR041898">
    <property type="entry name" value="MAGE_WH1"/>
</dbReference>
<feature type="compositionally biased region" description="Polar residues" evidence="1">
    <location>
        <begin position="99"/>
        <end position="109"/>
    </location>
</feature>
<name>G5C3L9_HETGA</name>
<dbReference type="InParanoid" id="G5C3L9"/>
<dbReference type="FunFam" id="1.10.10.1210:FF:000001">
    <property type="entry name" value="melanoma-associated antigen D1"/>
    <property type="match status" value="1"/>
</dbReference>
<feature type="compositionally biased region" description="Polar residues" evidence="1">
    <location>
        <begin position="201"/>
        <end position="224"/>
    </location>
</feature>
<dbReference type="InterPro" id="IPR002190">
    <property type="entry name" value="MHD_dom"/>
</dbReference>
<organism evidence="3 4">
    <name type="scientific">Heterocephalus glaber</name>
    <name type="common">Naked mole rat</name>
    <dbReference type="NCBI Taxonomy" id="10181"/>
    <lineage>
        <taxon>Eukaryota</taxon>
        <taxon>Metazoa</taxon>
        <taxon>Chordata</taxon>
        <taxon>Craniata</taxon>
        <taxon>Vertebrata</taxon>
        <taxon>Euteleostomi</taxon>
        <taxon>Mammalia</taxon>
        <taxon>Eutheria</taxon>
        <taxon>Euarchontoglires</taxon>
        <taxon>Glires</taxon>
        <taxon>Rodentia</taxon>
        <taxon>Hystricomorpha</taxon>
        <taxon>Bathyergidae</taxon>
        <taxon>Heterocephalus</taxon>
    </lineage>
</organism>
<dbReference type="GO" id="GO:0005634">
    <property type="term" value="C:nucleus"/>
    <property type="evidence" value="ECO:0007669"/>
    <property type="project" value="TreeGrafter"/>
</dbReference>
<gene>
    <name evidence="3" type="ORF">GW7_01061</name>
</gene>
<proteinExistence type="predicted"/>
<feature type="region of interest" description="Disordered" evidence="1">
    <location>
        <begin position="190"/>
        <end position="244"/>
    </location>
</feature>
<evidence type="ECO:0000313" key="4">
    <source>
        <dbReference type="Proteomes" id="UP000006813"/>
    </source>
</evidence>
<dbReference type="InterPro" id="IPR037445">
    <property type="entry name" value="MAGE"/>
</dbReference>
<protein>
    <submittedName>
        <fullName evidence="3">Melanoma-associated antigen 10</fullName>
    </submittedName>
</protein>
<dbReference type="Gene3D" id="1.10.10.1200">
    <property type="entry name" value="MAGE homology domain, winged helix WH1 motif"/>
    <property type="match status" value="1"/>
</dbReference>
<dbReference type="GO" id="GO:0000122">
    <property type="term" value="P:negative regulation of transcription by RNA polymerase II"/>
    <property type="evidence" value="ECO:0007669"/>
    <property type="project" value="TreeGrafter"/>
</dbReference>
<reference evidence="3 4" key="1">
    <citation type="journal article" date="2011" name="Nature">
        <title>Genome sequencing reveals insights into physiology and longevity of the naked mole rat.</title>
        <authorList>
            <person name="Kim E.B."/>
            <person name="Fang X."/>
            <person name="Fushan A.A."/>
            <person name="Huang Z."/>
            <person name="Lobanov A.V."/>
            <person name="Han L."/>
            <person name="Marino S.M."/>
            <person name="Sun X."/>
            <person name="Turanov A.A."/>
            <person name="Yang P."/>
            <person name="Yim S.H."/>
            <person name="Zhao X."/>
            <person name="Kasaikina M.V."/>
            <person name="Stoletzki N."/>
            <person name="Peng C."/>
            <person name="Polak P."/>
            <person name="Xiong Z."/>
            <person name="Kiezun A."/>
            <person name="Zhu Y."/>
            <person name="Chen Y."/>
            <person name="Kryukov G.V."/>
            <person name="Zhang Q."/>
            <person name="Peshkin L."/>
            <person name="Yang L."/>
            <person name="Bronson R.T."/>
            <person name="Buffenstein R."/>
            <person name="Wang B."/>
            <person name="Han C."/>
            <person name="Li Q."/>
            <person name="Chen L."/>
            <person name="Zhao W."/>
            <person name="Sunyaev S.R."/>
            <person name="Park T.J."/>
            <person name="Zhang G."/>
            <person name="Wang J."/>
            <person name="Gladyshev V.N."/>
        </authorList>
    </citation>
    <scope>NUCLEOTIDE SEQUENCE [LARGE SCALE GENOMIC DNA]</scope>
</reference>
<dbReference type="Pfam" id="PF01454">
    <property type="entry name" value="MAGE"/>
    <property type="match status" value="1"/>
</dbReference>
<dbReference type="InterPro" id="IPR041899">
    <property type="entry name" value="MAGE_WH2"/>
</dbReference>
<evidence type="ECO:0000256" key="1">
    <source>
        <dbReference type="SAM" id="MobiDB-lite"/>
    </source>
</evidence>
<evidence type="ECO:0000259" key="2">
    <source>
        <dbReference type="PROSITE" id="PS50838"/>
    </source>
</evidence>
<evidence type="ECO:0000313" key="3">
    <source>
        <dbReference type="EMBL" id="EHB16130.1"/>
    </source>
</evidence>
<dbReference type="PROSITE" id="PS50838">
    <property type="entry name" value="MAGE"/>
    <property type="match status" value="1"/>
</dbReference>
<dbReference type="AlphaFoldDB" id="G5C3L9"/>
<sequence>MAAIEGTPGDGGKLTLVGRAGSSHCWELKCEPQGGQRDAQDQVLPLQSDPAHIAGRDVHRLPTLGFGARSLGATALVCGQQTEVGAGQRSRKEVIPTLDPSTPAGQSLGVTGHTRELQEPGSEGLGERQPPQVPQPRTPGSVRNQAEVLAPLTQNSGDPVVPDTFTLLFALDPRPLWAAAPGGAVSLPVPGCDIEELSDPETLNPSQDAEGGSTSPTIMAPSTVSPSEADSSGDEESGPFPVQALPPTGSLVGHTISRKKANLVLFLLLKYLSEELTTEAEMLQVAFQGYEEYFPEAFKEITRYLYLVFGIEVQKVAPTSPCYALMPALGFTYDGTGDHGLSFPKTILLILVLSVIFLQGNRASEEVIWNVLEGIGVRAGEEHIIYGEPRKFITEDLVLERYLVYQQVPNSDPAHYEFMWGPRAHVETSKMAILEFLARVEGTTPSSFGFWYEEALREEEERFPSQTH</sequence>
<dbReference type="PANTHER" id="PTHR11736">
    <property type="entry name" value="MELANOMA-ASSOCIATED ANTIGEN MAGE ANTIGEN"/>
    <property type="match status" value="1"/>
</dbReference>
<dbReference type="SMART" id="SM01373">
    <property type="entry name" value="MAGE"/>
    <property type="match status" value="1"/>
</dbReference>
<accession>G5C3L9</accession>
<feature type="region of interest" description="Disordered" evidence="1">
    <location>
        <begin position="82"/>
        <end position="141"/>
    </location>
</feature>
<dbReference type="Proteomes" id="UP000006813">
    <property type="component" value="Unassembled WGS sequence"/>
</dbReference>